<dbReference type="Gene3D" id="1.10.10.10">
    <property type="entry name" value="Winged helix-like DNA-binding domain superfamily/Winged helix DNA-binding domain"/>
    <property type="match status" value="1"/>
</dbReference>
<proteinExistence type="predicted"/>
<dbReference type="InterPro" id="IPR000835">
    <property type="entry name" value="HTH_MarR-typ"/>
</dbReference>
<reference evidence="3 5" key="2">
    <citation type="submission" date="2018-06" db="EMBL/GenBank/DDBJ databases">
        <authorList>
            <consortium name="Pathogen Informatics"/>
            <person name="Doyle S."/>
        </authorList>
    </citation>
    <scope>NUCLEOTIDE SEQUENCE [LARGE SCALE GENOMIC DNA]</scope>
    <source>
        <strain evidence="3 5">NCTC13492</strain>
    </source>
</reference>
<dbReference type="PRINTS" id="PR00598">
    <property type="entry name" value="HTHMARR"/>
</dbReference>
<dbReference type="Pfam" id="PF12802">
    <property type="entry name" value="MarR_2"/>
    <property type="match status" value="1"/>
</dbReference>
<keyword evidence="4" id="KW-1185">Reference proteome</keyword>
<dbReference type="OrthoDB" id="763883at2"/>
<dbReference type="STRING" id="445960.SAMN05421542_2787"/>
<protein>
    <submittedName>
        <fullName evidence="2">DNA-binding transcriptional regulator, MarR family</fullName>
    </submittedName>
    <submittedName>
        <fullName evidence="3">Multiple antibiotic resistance protein marR</fullName>
    </submittedName>
</protein>
<dbReference type="Proteomes" id="UP000251670">
    <property type="component" value="Unassembled WGS sequence"/>
</dbReference>
<evidence type="ECO:0000313" key="3">
    <source>
        <dbReference type="EMBL" id="SQB28021.1"/>
    </source>
</evidence>
<dbReference type="EMBL" id="UAWB01000002">
    <property type="protein sequence ID" value="SQB28021.1"/>
    <property type="molecule type" value="Genomic_DNA"/>
</dbReference>
<dbReference type="GO" id="GO:0003677">
    <property type="term" value="F:DNA binding"/>
    <property type="evidence" value="ECO:0007669"/>
    <property type="project" value="UniProtKB-KW"/>
</dbReference>
<keyword evidence="2" id="KW-0238">DNA-binding</keyword>
<dbReference type="SUPFAM" id="SSF46785">
    <property type="entry name" value="Winged helix' DNA-binding domain"/>
    <property type="match status" value="1"/>
</dbReference>
<evidence type="ECO:0000313" key="4">
    <source>
        <dbReference type="Proteomes" id="UP000199426"/>
    </source>
</evidence>
<dbReference type="AlphaFoldDB" id="A0A2X2VQV3"/>
<organism evidence="3 5">
    <name type="scientific">Chryseobacterium jejuense</name>
    <dbReference type="NCBI Taxonomy" id="445960"/>
    <lineage>
        <taxon>Bacteria</taxon>
        <taxon>Pseudomonadati</taxon>
        <taxon>Bacteroidota</taxon>
        <taxon>Flavobacteriia</taxon>
        <taxon>Flavobacteriales</taxon>
        <taxon>Weeksellaceae</taxon>
        <taxon>Chryseobacterium group</taxon>
        <taxon>Chryseobacterium</taxon>
    </lineage>
</organism>
<gene>
    <name evidence="3" type="primary">marR</name>
    <name evidence="3" type="ORF">NCTC13492_01604</name>
    <name evidence="2" type="ORF">SAMN05421542_2787</name>
</gene>
<dbReference type="Proteomes" id="UP000199426">
    <property type="component" value="Unassembled WGS sequence"/>
</dbReference>
<dbReference type="PANTHER" id="PTHR33164">
    <property type="entry name" value="TRANSCRIPTIONAL REGULATOR, MARR FAMILY"/>
    <property type="match status" value="1"/>
</dbReference>
<dbReference type="EMBL" id="FNEG01000004">
    <property type="protein sequence ID" value="SDJ14155.1"/>
    <property type="molecule type" value="Genomic_DNA"/>
</dbReference>
<evidence type="ECO:0000259" key="1">
    <source>
        <dbReference type="PROSITE" id="PS50995"/>
    </source>
</evidence>
<reference evidence="2 4" key="1">
    <citation type="submission" date="2016-10" db="EMBL/GenBank/DDBJ databases">
        <authorList>
            <person name="Varghese N."/>
            <person name="Submissions S."/>
        </authorList>
    </citation>
    <scope>NUCLEOTIDE SEQUENCE [LARGE SCALE GENOMIC DNA]</scope>
    <source>
        <strain evidence="2 4">DSM 19299</strain>
    </source>
</reference>
<dbReference type="GO" id="GO:0006950">
    <property type="term" value="P:response to stress"/>
    <property type="evidence" value="ECO:0007669"/>
    <property type="project" value="TreeGrafter"/>
</dbReference>
<dbReference type="PROSITE" id="PS50995">
    <property type="entry name" value="HTH_MARR_2"/>
    <property type="match status" value="1"/>
</dbReference>
<accession>A0A2X2VQV3</accession>
<dbReference type="InterPro" id="IPR039422">
    <property type="entry name" value="MarR/SlyA-like"/>
</dbReference>
<sequence>MNTKDLNDIPLRRKLGITMVETYNNVYEKSQEFFAEYGLTSQQYNVLSILHDAGTPLSTSDILKKMLEKNAGVSRLVDRLIVKDLVEKGVNPDDKRLIDVKLTEKGETLCKKVSDELSNVDAVYGNLEDEEVEMLISLLSKIGKK</sequence>
<evidence type="ECO:0000313" key="2">
    <source>
        <dbReference type="EMBL" id="SDJ14155.1"/>
    </source>
</evidence>
<evidence type="ECO:0000313" key="5">
    <source>
        <dbReference type="Proteomes" id="UP000251670"/>
    </source>
</evidence>
<dbReference type="PANTHER" id="PTHR33164:SF43">
    <property type="entry name" value="HTH-TYPE TRANSCRIPTIONAL REPRESSOR YETL"/>
    <property type="match status" value="1"/>
</dbReference>
<dbReference type="RefSeq" id="WP_089737046.1">
    <property type="nucleotide sequence ID" value="NZ_FNEG01000004.1"/>
</dbReference>
<dbReference type="GO" id="GO:0003700">
    <property type="term" value="F:DNA-binding transcription factor activity"/>
    <property type="evidence" value="ECO:0007669"/>
    <property type="project" value="InterPro"/>
</dbReference>
<dbReference type="InterPro" id="IPR036390">
    <property type="entry name" value="WH_DNA-bd_sf"/>
</dbReference>
<feature type="domain" description="HTH marR-type" evidence="1">
    <location>
        <begin position="1"/>
        <end position="144"/>
    </location>
</feature>
<name>A0A2X2VQV3_CHRJE</name>
<dbReference type="SMART" id="SM00347">
    <property type="entry name" value="HTH_MARR"/>
    <property type="match status" value="1"/>
</dbReference>
<dbReference type="InterPro" id="IPR036388">
    <property type="entry name" value="WH-like_DNA-bd_sf"/>
</dbReference>